<evidence type="ECO:0000256" key="4">
    <source>
        <dbReference type="ARBA" id="ARBA00022723"/>
    </source>
</evidence>
<dbReference type="InterPro" id="IPR000121">
    <property type="entry name" value="PEP_util_C"/>
</dbReference>
<dbReference type="Gene3D" id="3.20.20.60">
    <property type="entry name" value="Phosphoenolpyruvate-binding domains"/>
    <property type="match status" value="1"/>
</dbReference>
<keyword evidence="7" id="KW-0067">ATP-binding</keyword>
<dbReference type="GeneID" id="35122307"/>
<dbReference type="GO" id="GO:0046872">
    <property type="term" value="F:metal ion binding"/>
    <property type="evidence" value="ECO:0007669"/>
    <property type="project" value="UniProtKB-KW"/>
</dbReference>
<protein>
    <submittedName>
        <fullName evidence="11">Phosphoenolpyruvate synthase</fullName>
    </submittedName>
</protein>
<dbReference type="PANTHER" id="PTHR43030:SF1">
    <property type="entry name" value="PHOSPHOENOLPYRUVATE SYNTHASE"/>
    <property type="match status" value="1"/>
</dbReference>
<feature type="domain" description="PEP-utilising enzyme C-terminal" evidence="10">
    <location>
        <begin position="123"/>
        <end position="398"/>
    </location>
</feature>
<dbReference type="AlphaFoldDB" id="A0A2H4VEV8"/>
<evidence type="ECO:0000259" key="10">
    <source>
        <dbReference type="Pfam" id="PF02896"/>
    </source>
</evidence>
<evidence type="ECO:0000313" key="11">
    <source>
        <dbReference type="EMBL" id="AUB56629.1"/>
    </source>
</evidence>
<evidence type="ECO:0000259" key="9">
    <source>
        <dbReference type="Pfam" id="PF00391"/>
    </source>
</evidence>
<keyword evidence="3" id="KW-0808">Transferase</keyword>
<dbReference type="InterPro" id="IPR015813">
    <property type="entry name" value="Pyrv/PenolPyrv_kinase-like_dom"/>
</dbReference>
<dbReference type="Pfam" id="PF02896">
    <property type="entry name" value="PEP-utilizers_C"/>
    <property type="match status" value="1"/>
</dbReference>
<keyword evidence="11" id="KW-0670">Pyruvate</keyword>
<keyword evidence="6" id="KW-0418">Kinase</keyword>
<dbReference type="InterPro" id="IPR008279">
    <property type="entry name" value="PEP-util_enz_mobile_dom"/>
</dbReference>
<dbReference type="OrthoDB" id="23397at2157"/>
<keyword evidence="8" id="KW-0460">Magnesium</keyword>
<evidence type="ECO:0000256" key="5">
    <source>
        <dbReference type="ARBA" id="ARBA00022741"/>
    </source>
</evidence>
<sequence length="415" mass="45637">MIILRGIGTGPYVGVGHVKKIGNDEDLRDLKGGEIVVVSRASRDMLSYLHQAGGVVTDYGGITSHVAIVLREMKVPCIVGTGSGSTKLKEGTLVTVDGKTGNIYEGFMERDYKTDSSEVYYPATPIKVNLNIPEIAWKVAPWSEGVGSIRIENSIIRTGKHPQVLLDEGRLSKVIADSVRLIAHAFHPKPVWFRTFDIATDELKRLDGGSIEPDEHNPLLGLRGIHKDLENPEILKAEFEAISKLLDEGYDNLGVKVPLVRDVSEYREAKNIMCEVGIRPHRDLPVGVSIETPSAVFTLDEFIKEGLDFVTLGMSDLAMCTLAVDRRGVKVAKHFNLTHKSVLHMIEMVIKKCNQNHIETCICGHAGSDPAIVRWLVETGISSISTNPDQILKISKVVFIAEKTMINRGFAGKVK</sequence>
<dbReference type="Proteomes" id="UP000232806">
    <property type="component" value="Chromosome"/>
</dbReference>
<dbReference type="Gene3D" id="3.50.30.10">
    <property type="entry name" value="Phosphohistidine domain"/>
    <property type="match status" value="1"/>
</dbReference>
<evidence type="ECO:0000313" key="12">
    <source>
        <dbReference type="Proteomes" id="UP000232806"/>
    </source>
</evidence>
<evidence type="ECO:0000256" key="8">
    <source>
        <dbReference type="ARBA" id="ARBA00022842"/>
    </source>
</evidence>
<dbReference type="PANTHER" id="PTHR43030">
    <property type="entry name" value="PHOSPHOENOLPYRUVATE SYNTHASE"/>
    <property type="match status" value="1"/>
</dbReference>
<keyword evidence="4" id="KW-0479">Metal-binding</keyword>
<proteinExistence type="inferred from homology"/>
<dbReference type="RefSeq" id="WP_100906611.1">
    <property type="nucleotide sequence ID" value="NZ_CP017766.1"/>
</dbReference>
<evidence type="ECO:0000256" key="6">
    <source>
        <dbReference type="ARBA" id="ARBA00022777"/>
    </source>
</evidence>
<dbReference type="SUPFAM" id="SSF51621">
    <property type="entry name" value="Phosphoenolpyruvate/pyruvate domain"/>
    <property type="match status" value="1"/>
</dbReference>
<dbReference type="SUPFAM" id="SSF52009">
    <property type="entry name" value="Phosphohistidine domain"/>
    <property type="match status" value="1"/>
</dbReference>
<dbReference type="InterPro" id="IPR036637">
    <property type="entry name" value="Phosphohistidine_dom_sf"/>
</dbReference>
<dbReference type="GO" id="GO:0008986">
    <property type="term" value="F:pyruvate, water dikinase activity"/>
    <property type="evidence" value="ECO:0007669"/>
    <property type="project" value="InterPro"/>
</dbReference>
<organism evidence="11 12">
    <name type="scientific">Methanobacterium subterraneum</name>
    <dbReference type="NCBI Taxonomy" id="59277"/>
    <lineage>
        <taxon>Archaea</taxon>
        <taxon>Methanobacteriati</taxon>
        <taxon>Methanobacteriota</taxon>
        <taxon>Methanomada group</taxon>
        <taxon>Methanobacteria</taxon>
        <taxon>Methanobacteriales</taxon>
        <taxon>Methanobacteriaceae</taxon>
        <taxon>Methanobacterium</taxon>
    </lineage>
</organism>
<evidence type="ECO:0000256" key="2">
    <source>
        <dbReference type="ARBA" id="ARBA00007837"/>
    </source>
</evidence>
<comment type="similarity">
    <text evidence="2">Belongs to the PEP-utilizing enzyme family.</text>
</comment>
<dbReference type="Pfam" id="PF00391">
    <property type="entry name" value="PEP-utilizers"/>
    <property type="match status" value="1"/>
</dbReference>
<name>A0A2H4VEV8_9EURY</name>
<comment type="cofactor">
    <cofactor evidence="1">
        <name>Mg(2+)</name>
        <dbReference type="ChEBI" id="CHEBI:18420"/>
    </cofactor>
</comment>
<dbReference type="GO" id="GO:0005524">
    <property type="term" value="F:ATP binding"/>
    <property type="evidence" value="ECO:0007669"/>
    <property type="project" value="UniProtKB-KW"/>
</dbReference>
<feature type="domain" description="PEP-utilising enzyme mobile" evidence="9">
    <location>
        <begin position="31"/>
        <end position="101"/>
    </location>
</feature>
<evidence type="ECO:0000256" key="1">
    <source>
        <dbReference type="ARBA" id="ARBA00001946"/>
    </source>
</evidence>
<reference evidence="11 12" key="1">
    <citation type="submission" date="2016-10" db="EMBL/GenBank/DDBJ databases">
        <title>Comparative genomics between deep and shallow subseafloor isolates.</title>
        <authorList>
            <person name="Ishii S."/>
            <person name="Miller J.R."/>
            <person name="Sutton G."/>
            <person name="Suzuki S."/>
            <person name="Methe B."/>
            <person name="Inagaki F."/>
            <person name="Imachi H."/>
        </authorList>
    </citation>
    <scope>NUCLEOTIDE SEQUENCE [LARGE SCALE GENOMIC DNA]</scope>
    <source>
        <strain evidence="11 12">MO-MB1</strain>
    </source>
</reference>
<dbReference type="EMBL" id="CP017766">
    <property type="protein sequence ID" value="AUB56629.1"/>
    <property type="molecule type" value="Genomic_DNA"/>
</dbReference>
<dbReference type="InterPro" id="IPR040442">
    <property type="entry name" value="Pyrv_kinase-like_dom_sf"/>
</dbReference>
<evidence type="ECO:0000256" key="7">
    <source>
        <dbReference type="ARBA" id="ARBA00022840"/>
    </source>
</evidence>
<keyword evidence="5" id="KW-0547">Nucleotide-binding</keyword>
<dbReference type="InterPro" id="IPR006319">
    <property type="entry name" value="PEP_synth"/>
</dbReference>
<gene>
    <name evidence="11" type="ORF">BK007_11840</name>
</gene>
<accession>A0A2H4VEV8</accession>
<evidence type="ECO:0000256" key="3">
    <source>
        <dbReference type="ARBA" id="ARBA00022679"/>
    </source>
</evidence>